<reference evidence="10 11" key="1">
    <citation type="submission" date="2016-10" db="EMBL/GenBank/DDBJ databases">
        <authorList>
            <person name="de Groot N.N."/>
        </authorList>
    </citation>
    <scope>NUCLEOTIDE SEQUENCE [LARGE SCALE GENOMIC DNA]</scope>
    <source>
        <strain evidence="10 11">CGMCC 1.6502</strain>
    </source>
</reference>
<comment type="subcellular location">
    <subcellularLocation>
        <location evidence="1">Cytoplasm</location>
    </subcellularLocation>
</comment>
<dbReference type="NCBIfam" id="NF010724">
    <property type="entry name" value="PRK14126.1"/>
    <property type="match status" value="1"/>
</dbReference>
<keyword evidence="6" id="KW-0131">Cell cycle</keyword>
<dbReference type="Pfam" id="PF05164">
    <property type="entry name" value="ZapA"/>
    <property type="match status" value="1"/>
</dbReference>
<evidence type="ECO:0000256" key="5">
    <source>
        <dbReference type="ARBA" id="ARBA00023210"/>
    </source>
</evidence>
<dbReference type="GO" id="GO:0043093">
    <property type="term" value="P:FtsZ-dependent cytokinesis"/>
    <property type="evidence" value="ECO:0007669"/>
    <property type="project" value="TreeGrafter"/>
</dbReference>
<dbReference type="RefSeq" id="WP_093216062.1">
    <property type="nucleotide sequence ID" value="NZ_FNFL01000006.1"/>
</dbReference>
<keyword evidence="4 10" id="KW-0132">Cell division</keyword>
<dbReference type="Proteomes" id="UP000198694">
    <property type="component" value="Unassembled WGS sequence"/>
</dbReference>
<keyword evidence="11" id="KW-1185">Reference proteome</keyword>
<evidence type="ECO:0000256" key="6">
    <source>
        <dbReference type="ARBA" id="ARBA00023306"/>
    </source>
</evidence>
<dbReference type="EMBL" id="FNFL01000006">
    <property type="protein sequence ID" value="SDK42138.1"/>
    <property type="molecule type" value="Genomic_DNA"/>
</dbReference>
<comment type="subunit">
    <text evidence="8">Homodimer. Interacts with FtsZ.</text>
</comment>
<dbReference type="InterPro" id="IPR007838">
    <property type="entry name" value="Cell_div_ZapA-like"/>
</dbReference>
<dbReference type="GO" id="GO:0030428">
    <property type="term" value="C:cell septum"/>
    <property type="evidence" value="ECO:0007669"/>
    <property type="project" value="TreeGrafter"/>
</dbReference>
<dbReference type="PANTHER" id="PTHR34981">
    <property type="entry name" value="CELL DIVISION PROTEIN ZAPA"/>
    <property type="match status" value="1"/>
</dbReference>
<accession>A0A1G9BRP3</accession>
<evidence type="ECO:0000256" key="8">
    <source>
        <dbReference type="ARBA" id="ARBA00026068"/>
    </source>
</evidence>
<evidence type="ECO:0000256" key="4">
    <source>
        <dbReference type="ARBA" id="ARBA00022618"/>
    </source>
</evidence>
<dbReference type="SUPFAM" id="SSF102829">
    <property type="entry name" value="Cell division protein ZapA-like"/>
    <property type="match status" value="1"/>
</dbReference>
<dbReference type="PANTHER" id="PTHR34981:SF1">
    <property type="entry name" value="CELL DIVISION PROTEIN ZAPA"/>
    <property type="match status" value="1"/>
</dbReference>
<protein>
    <recommendedName>
        <fullName evidence="2">Cell division protein ZapA</fullName>
    </recommendedName>
    <alternativeName>
        <fullName evidence="9">Z ring-associated protein ZapA</fullName>
    </alternativeName>
</protein>
<dbReference type="GO" id="GO:0000921">
    <property type="term" value="P:septin ring assembly"/>
    <property type="evidence" value="ECO:0007669"/>
    <property type="project" value="TreeGrafter"/>
</dbReference>
<comment type="function">
    <text evidence="7">Activator of cell division through the inhibition of FtsZ GTPase activity, therefore promoting FtsZ assembly into bundles of protofilaments necessary for the formation of the division Z ring. It is recruited early at mid-cell but it is not essential for cell division.</text>
</comment>
<dbReference type="STRING" id="407036.SAMN05216243_3094"/>
<keyword evidence="3" id="KW-0963">Cytoplasm</keyword>
<keyword evidence="5" id="KW-0717">Septation</keyword>
<evidence type="ECO:0000256" key="9">
    <source>
        <dbReference type="ARBA" id="ARBA00033158"/>
    </source>
</evidence>
<dbReference type="AlphaFoldDB" id="A0A1G9BRP3"/>
<dbReference type="InterPro" id="IPR053712">
    <property type="entry name" value="Bac_CellDiv_Activator"/>
</dbReference>
<dbReference type="OrthoDB" id="9808604at2"/>
<proteinExistence type="predicted"/>
<evidence type="ECO:0000256" key="3">
    <source>
        <dbReference type="ARBA" id="ARBA00022490"/>
    </source>
</evidence>
<dbReference type="GO" id="GO:0005829">
    <property type="term" value="C:cytosol"/>
    <property type="evidence" value="ECO:0007669"/>
    <property type="project" value="TreeGrafter"/>
</dbReference>
<gene>
    <name evidence="10" type="ORF">SAMN05216243_3094</name>
</gene>
<dbReference type="Gene3D" id="6.10.250.790">
    <property type="match status" value="1"/>
</dbReference>
<dbReference type="GO" id="GO:0032153">
    <property type="term" value="C:cell division site"/>
    <property type="evidence" value="ECO:0007669"/>
    <property type="project" value="TreeGrafter"/>
</dbReference>
<dbReference type="GO" id="GO:0000917">
    <property type="term" value="P:division septum assembly"/>
    <property type="evidence" value="ECO:0007669"/>
    <property type="project" value="UniProtKB-KW"/>
</dbReference>
<organism evidence="10 11">
    <name type="scientific">Sediminibacillus albus</name>
    <dbReference type="NCBI Taxonomy" id="407036"/>
    <lineage>
        <taxon>Bacteria</taxon>
        <taxon>Bacillati</taxon>
        <taxon>Bacillota</taxon>
        <taxon>Bacilli</taxon>
        <taxon>Bacillales</taxon>
        <taxon>Bacillaceae</taxon>
        <taxon>Sediminibacillus</taxon>
    </lineage>
</organism>
<evidence type="ECO:0000256" key="2">
    <source>
        <dbReference type="ARBA" id="ARBA00015195"/>
    </source>
</evidence>
<sequence>MSQSDKTRTTVEIHNRSYTIIGEEPAHHVRMVASLVDQKMRDIHESNKSLDTTRLAVLTAVNTMNDYLKLKEEYTELLGSIKQKKEQDKND</sequence>
<evidence type="ECO:0000256" key="1">
    <source>
        <dbReference type="ARBA" id="ARBA00004496"/>
    </source>
</evidence>
<evidence type="ECO:0000256" key="7">
    <source>
        <dbReference type="ARBA" id="ARBA00024910"/>
    </source>
</evidence>
<evidence type="ECO:0000313" key="10">
    <source>
        <dbReference type="EMBL" id="SDK42138.1"/>
    </source>
</evidence>
<evidence type="ECO:0000313" key="11">
    <source>
        <dbReference type="Proteomes" id="UP000198694"/>
    </source>
</evidence>
<dbReference type="InterPro" id="IPR036192">
    <property type="entry name" value="Cell_div_ZapA-like_sf"/>
</dbReference>
<name>A0A1G9BRP3_9BACI</name>